<reference evidence="1 2" key="1">
    <citation type="journal article" date="2018" name="Nat. Genet.">
        <title>The Rosa genome provides new insights in the design of modern roses.</title>
        <authorList>
            <person name="Bendahmane M."/>
        </authorList>
    </citation>
    <scope>NUCLEOTIDE SEQUENCE [LARGE SCALE GENOMIC DNA]</scope>
    <source>
        <strain evidence="2">cv. Old Blush</strain>
    </source>
</reference>
<evidence type="ECO:0000313" key="1">
    <source>
        <dbReference type="EMBL" id="PRQ49620.1"/>
    </source>
</evidence>
<proteinExistence type="predicted"/>
<sequence length="119" mass="12763">MADPMSCLALAFALFDEAHIDFNLASEAALQINHHYMVGRLLTRNPNFSSFIGSIPMAALLVGEIVELSLVGAMGSSHTVVVLNASSKTRFSGTPRIPFDLGFLSTPFNIGIKLLLSLI</sequence>
<gene>
    <name evidence="1" type="ORF">RchiOBHm_Chr2g0123951</name>
</gene>
<dbReference type="Proteomes" id="UP000238479">
    <property type="component" value="Chromosome 2"/>
</dbReference>
<evidence type="ECO:0000313" key="2">
    <source>
        <dbReference type="Proteomes" id="UP000238479"/>
    </source>
</evidence>
<dbReference type="AlphaFoldDB" id="A0A2P6RT56"/>
<organism evidence="1 2">
    <name type="scientific">Rosa chinensis</name>
    <name type="common">China rose</name>
    <dbReference type="NCBI Taxonomy" id="74649"/>
    <lineage>
        <taxon>Eukaryota</taxon>
        <taxon>Viridiplantae</taxon>
        <taxon>Streptophyta</taxon>
        <taxon>Embryophyta</taxon>
        <taxon>Tracheophyta</taxon>
        <taxon>Spermatophyta</taxon>
        <taxon>Magnoliopsida</taxon>
        <taxon>eudicotyledons</taxon>
        <taxon>Gunneridae</taxon>
        <taxon>Pentapetalae</taxon>
        <taxon>rosids</taxon>
        <taxon>fabids</taxon>
        <taxon>Rosales</taxon>
        <taxon>Rosaceae</taxon>
        <taxon>Rosoideae</taxon>
        <taxon>Rosoideae incertae sedis</taxon>
        <taxon>Rosa</taxon>
    </lineage>
</organism>
<name>A0A2P6RT56_ROSCH</name>
<accession>A0A2P6RT56</accession>
<dbReference type="EMBL" id="PDCK01000040">
    <property type="protein sequence ID" value="PRQ49620.1"/>
    <property type="molecule type" value="Genomic_DNA"/>
</dbReference>
<dbReference type="Gramene" id="PRQ49620">
    <property type="protein sequence ID" value="PRQ49620"/>
    <property type="gene ID" value="RchiOBHm_Chr2g0123951"/>
</dbReference>
<protein>
    <submittedName>
        <fullName evidence="1">Uncharacterized protein</fullName>
    </submittedName>
</protein>
<keyword evidence="2" id="KW-1185">Reference proteome</keyword>
<comment type="caution">
    <text evidence="1">The sequence shown here is derived from an EMBL/GenBank/DDBJ whole genome shotgun (WGS) entry which is preliminary data.</text>
</comment>